<keyword evidence="5" id="KW-1185">Reference proteome</keyword>
<keyword evidence="2" id="KW-0812">Transmembrane</keyword>
<feature type="transmembrane region" description="Helical" evidence="2">
    <location>
        <begin position="169"/>
        <end position="188"/>
    </location>
</feature>
<evidence type="ECO:0000256" key="1">
    <source>
        <dbReference type="SAM" id="MobiDB-lite"/>
    </source>
</evidence>
<dbReference type="AlphaFoldDB" id="A0AAD2CEK2"/>
<organism evidence="4 5">
    <name type="scientific">Cylindrotheca closterium</name>
    <dbReference type="NCBI Taxonomy" id="2856"/>
    <lineage>
        <taxon>Eukaryota</taxon>
        <taxon>Sar</taxon>
        <taxon>Stramenopiles</taxon>
        <taxon>Ochrophyta</taxon>
        <taxon>Bacillariophyta</taxon>
        <taxon>Bacillariophyceae</taxon>
        <taxon>Bacillariophycidae</taxon>
        <taxon>Bacillariales</taxon>
        <taxon>Bacillariaceae</taxon>
        <taxon>Cylindrotheca</taxon>
    </lineage>
</organism>
<feature type="chain" id="PRO_5041933138" description="Vesicle transport protein" evidence="3">
    <location>
        <begin position="23"/>
        <end position="306"/>
    </location>
</feature>
<accession>A0AAD2CEK2</accession>
<dbReference type="EMBL" id="CAKOGP040000058">
    <property type="protein sequence ID" value="CAJ1928815.1"/>
    <property type="molecule type" value="Genomic_DNA"/>
</dbReference>
<evidence type="ECO:0000313" key="4">
    <source>
        <dbReference type="EMBL" id="CAJ1928815.1"/>
    </source>
</evidence>
<feature type="signal peptide" evidence="3">
    <location>
        <begin position="1"/>
        <end position="22"/>
    </location>
</feature>
<proteinExistence type="predicted"/>
<evidence type="ECO:0000313" key="5">
    <source>
        <dbReference type="Proteomes" id="UP001295423"/>
    </source>
</evidence>
<feature type="transmembrane region" description="Helical" evidence="2">
    <location>
        <begin position="208"/>
        <end position="227"/>
    </location>
</feature>
<keyword evidence="2" id="KW-0472">Membrane</keyword>
<evidence type="ECO:0000256" key="3">
    <source>
        <dbReference type="SAM" id="SignalP"/>
    </source>
</evidence>
<keyword evidence="2" id="KW-1133">Transmembrane helix</keyword>
<sequence length="306" mass="33829">MRWLPHGCYSLWVALLCTGGWTASLMQDGCDFARVEGPVVAELTTLGELPPPWLEFGIGAFRAPSKESLELVAAASANAANNINSNSSSNSSSSTARNVQSQFQDWYDHILEGEEDCKLFEDETMEKFMDNAWTTARTFAFLALVLGGGGSLFLWASTFFVFSRGTWRWTGYLILTGSLCNSMTFLWYLTSLCSWNTCSMFWGSKTNIVASTLWFLGGLFIVCRYPVPHSQRMQKLGQEEPAADGLFSPSSTPTSLSSGIKDDEFVPTVDVLSVDGIEADFIDAEKEDDESFNMNMNETVTARELV</sequence>
<feature type="compositionally biased region" description="Low complexity" evidence="1">
    <location>
        <begin position="248"/>
        <end position="258"/>
    </location>
</feature>
<evidence type="ECO:0008006" key="6">
    <source>
        <dbReference type="Google" id="ProtNLM"/>
    </source>
</evidence>
<dbReference type="Proteomes" id="UP001295423">
    <property type="component" value="Unassembled WGS sequence"/>
</dbReference>
<gene>
    <name evidence="4" type="ORF">CYCCA115_LOCUS1552</name>
</gene>
<reference evidence="4" key="1">
    <citation type="submission" date="2023-08" db="EMBL/GenBank/DDBJ databases">
        <authorList>
            <person name="Audoor S."/>
            <person name="Bilcke G."/>
        </authorList>
    </citation>
    <scope>NUCLEOTIDE SEQUENCE</scope>
</reference>
<feature type="region of interest" description="Disordered" evidence="1">
    <location>
        <begin position="242"/>
        <end position="261"/>
    </location>
</feature>
<protein>
    <recommendedName>
        <fullName evidence="6">Vesicle transport protein</fullName>
    </recommendedName>
</protein>
<name>A0AAD2CEK2_9STRA</name>
<evidence type="ECO:0000256" key="2">
    <source>
        <dbReference type="SAM" id="Phobius"/>
    </source>
</evidence>
<comment type="caution">
    <text evidence="4">The sequence shown here is derived from an EMBL/GenBank/DDBJ whole genome shotgun (WGS) entry which is preliminary data.</text>
</comment>
<feature type="transmembrane region" description="Helical" evidence="2">
    <location>
        <begin position="139"/>
        <end position="162"/>
    </location>
</feature>
<keyword evidence="3" id="KW-0732">Signal</keyword>